<evidence type="ECO:0000256" key="3">
    <source>
        <dbReference type="ARBA" id="ARBA00022448"/>
    </source>
</evidence>
<dbReference type="InterPro" id="IPR002528">
    <property type="entry name" value="MATE_fam"/>
</dbReference>
<evidence type="ECO:0000256" key="9">
    <source>
        <dbReference type="SAM" id="Phobius"/>
    </source>
</evidence>
<sequence length="321" mass="35586">MGILNPLFLGTLKTGIAGPSYSTIIADGVPGIILTILFFCGKFGVKPKLNGLLKPFSHSTYQALLTGSSQLISQVSSYIPGIILRRFIGLSLPEAKEYDLAMAAFNVVCRCTGVAVAVVMALCTGFLPAASYAYAAHLYSRYIRLAIHLNWIDFLWCLIVFIFGMWFPVQIGSIFGSGEEYLRWNVKELPAANWGTIVFFCRYTIQSMLQSQQRGKRAMVISFISNFIVTIASSYVLYLLYPKKTERLLWSFSLASVVGFILGSILLIKPFAEIVRKRNNPELDKEDDKEKVESSESGDEKLNMMGNSDMSSSSTPDIPSL</sequence>
<protein>
    <submittedName>
        <fullName evidence="10">Uncharacterized protein</fullName>
    </submittedName>
</protein>
<evidence type="ECO:0000256" key="8">
    <source>
        <dbReference type="SAM" id="MobiDB-lite"/>
    </source>
</evidence>
<evidence type="ECO:0000256" key="6">
    <source>
        <dbReference type="ARBA" id="ARBA00022989"/>
    </source>
</evidence>
<dbReference type="Proteomes" id="UP000001542">
    <property type="component" value="Unassembled WGS sequence"/>
</dbReference>
<evidence type="ECO:0000313" key="10">
    <source>
        <dbReference type="EMBL" id="EAX93261.1"/>
    </source>
</evidence>
<organism evidence="10 11">
    <name type="scientific">Trichomonas vaginalis (strain ATCC PRA-98 / G3)</name>
    <dbReference type="NCBI Taxonomy" id="412133"/>
    <lineage>
        <taxon>Eukaryota</taxon>
        <taxon>Metamonada</taxon>
        <taxon>Parabasalia</taxon>
        <taxon>Trichomonadida</taxon>
        <taxon>Trichomonadidae</taxon>
        <taxon>Trichomonas</taxon>
    </lineage>
</organism>
<keyword evidence="5 9" id="KW-0812">Transmembrane</keyword>
<comment type="subcellular location">
    <subcellularLocation>
        <location evidence="1">Cell membrane</location>
        <topology evidence="1">Multi-pass membrane protein</topology>
    </subcellularLocation>
</comment>
<evidence type="ECO:0000256" key="1">
    <source>
        <dbReference type="ARBA" id="ARBA00004651"/>
    </source>
</evidence>
<feature type="compositionally biased region" description="Low complexity" evidence="8">
    <location>
        <begin position="308"/>
        <end position="321"/>
    </location>
</feature>
<dbReference type="GO" id="GO:0042910">
    <property type="term" value="F:xenobiotic transmembrane transporter activity"/>
    <property type="evidence" value="ECO:0007669"/>
    <property type="project" value="InterPro"/>
</dbReference>
<reference evidence="10" key="1">
    <citation type="submission" date="2006-10" db="EMBL/GenBank/DDBJ databases">
        <authorList>
            <person name="Amadeo P."/>
            <person name="Zhao Q."/>
            <person name="Wortman J."/>
            <person name="Fraser-Liggett C."/>
            <person name="Carlton J."/>
        </authorList>
    </citation>
    <scope>NUCLEOTIDE SEQUENCE</scope>
    <source>
        <strain evidence="10">G3</strain>
    </source>
</reference>
<reference evidence="10" key="2">
    <citation type="journal article" date="2007" name="Science">
        <title>Draft genome sequence of the sexually transmitted pathogen Trichomonas vaginalis.</title>
        <authorList>
            <person name="Carlton J.M."/>
            <person name="Hirt R.P."/>
            <person name="Silva J.C."/>
            <person name="Delcher A.L."/>
            <person name="Schatz M."/>
            <person name="Zhao Q."/>
            <person name="Wortman J.R."/>
            <person name="Bidwell S.L."/>
            <person name="Alsmark U.C.M."/>
            <person name="Besteiro S."/>
            <person name="Sicheritz-Ponten T."/>
            <person name="Noel C.J."/>
            <person name="Dacks J.B."/>
            <person name="Foster P.G."/>
            <person name="Simillion C."/>
            <person name="Van de Peer Y."/>
            <person name="Miranda-Saavedra D."/>
            <person name="Barton G.J."/>
            <person name="Westrop G.D."/>
            <person name="Mueller S."/>
            <person name="Dessi D."/>
            <person name="Fiori P.L."/>
            <person name="Ren Q."/>
            <person name="Paulsen I."/>
            <person name="Zhang H."/>
            <person name="Bastida-Corcuera F.D."/>
            <person name="Simoes-Barbosa A."/>
            <person name="Brown M.T."/>
            <person name="Hayes R.D."/>
            <person name="Mukherjee M."/>
            <person name="Okumura C.Y."/>
            <person name="Schneider R."/>
            <person name="Smith A.J."/>
            <person name="Vanacova S."/>
            <person name="Villalvazo M."/>
            <person name="Haas B.J."/>
            <person name="Pertea M."/>
            <person name="Feldblyum T.V."/>
            <person name="Utterback T.R."/>
            <person name="Shu C.L."/>
            <person name="Osoegawa K."/>
            <person name="de Jong P.J."/>
            <person name="Hrdy I."/>
            <person name="Horvathova L."/>
            <person name="Zubacova Z."/>
            <person name="Dolezal P."/>
            <person name="Malik S.B."/>
            <person name="Logsdon J.M. Jr."/>
            <person name="Henze K."/>
            <person name="Gupta A."/>
            <person name="Wang C.C."/>
            <person name="Dunne R.L."/>
            <person name="Upcroft J.A."/>
            <person name="Upcroft P."/>
            <person name="White O."/>
            <person name="Salzberg S.L."/>
            <person name="Tang P."/>
            <person name="Chiu C.-H."/>
            <person name="Lee Y.-S."/>
            <person name="Embley T.M."/>
            <person name="Coombs G.H."/>
            <person name="Mottram J.C."/>
            <person name="Tachezy J."/>
            <person name="Fraser-Liggett C.M."/>
            <person name="Johnson P.J."/>
        </authorList>
    </citation>
    <scope>NUCLEOTIDE SEQUENCE [LARGE SCALE GENOMIC DNA]</scope>
    <source>
        <strain evidence="10">G3</strain>
    </source>
</reference>
<dbReference type="KEGG" id="tva:4750979"/>
<evidence type="ECO:0000256" key="2">
    <source>
        <dbReference type="ARBA" id="ARBA00010199"/>
    </source>
</evidence>
<dbReference type="VEuPathDB" id="TrichDB:TVAG_338600"/>
<dbReference type="OrthoDB" id="2126698at2759"/>
<feature type="region of interest" description="Disordered" evidence="8">
    <location>
        <begin position="279"/>
        <end position="321"/>
    </location>
</feature>
<dbReference type="EMBL" id="DS113922">
    <property type="protein sequence ID" value="EAX93261.1"/>
    <property type="molecule type" value="Genomic_DNA"/>
</dbReference>
<feature type="transmembrane region" description="Helical" evidence="9">
    <location>
        <begin position="217"/>
        <end position="241"/>
    </location>
</feature>
<dbReference type="VEuPathDB" id="TrichDB:TVAGG3_0799010"/>
<dbReference type="GO" id="GO:0015297">
    <property type="term" value="F:antiporter activity"/>
    <property type="evidence" value="ECO:0007669"/>
    <property type="project" value="InterPro"/>
</dbReference>
<keyword evidence="11" id="KW-1185">Reference proteome</keyword>
<evidence type="ECO:0000313" key="11">
    <source>
        <dbReference type="Proteomes" id="UP000001542"/>
    </source>
</evidence>
<dbReference type="AlphaFoldDB" id="A2FPB3"/>
<proteinExistence type="inferred from homology"/>
<dbReference type="Pfam" id="PF01554">
    <property type="entry name" value="MatE"/>
    <property type="match status" value="1"/>
</dbReference>
<dbReference type="PANTHER" id="PTHR43549">
    <property type="entry name" value="MULTIDRUG RESISTANCE PROTEIN YPNP-RELATED"/>
    <property type="match status" value="1"/>
</dbReference>
<keyword evidence="3" id="KW-0813">Transport</keyword>
<keyword evidence="7 9" id="KW-0472">Membrane</keyword>
<keyword evidence="6 9" id="KW-1133">Transmembrane helix</keyword>
<dbReference type="SMR" id="A2FPB3"/>
<dbReference type="InterPro" id="IPR052031">
    <property type="entry name" value="Membrane_Transporter-Flippase"/>
</dbReference>
<dbReference type="RefSeq" id="XP_001306191.1">
    <property type="nucleotide sequence ID" value="XM_001306190.1"/>
</dbReference>
<evidence type="ECO:0000256" key="7">
    <source>
        <dbReference type="ARBA" id="ARBA00023136"/>
    </source>
</evidence>
<feature type="transmembrane region" description="Helical" evidence="9">
    <location>
        <begin position="151"/>
        <end position="169"/>
    </location>
</feature>
<dbReference type="PANTHER" id="PTHR43549:SF2">
    <property type="entry name" value="MULTIDRUG RESISTANCE PROTEIN NORM-RELATED"/>
    <property type="match status" value="1"/>
</dbReference>
<comment type="similarity">
    <text evidence="2">Belongs to the multi antimicrobial extrusion (MATE) (TC 2.A.66.1) family.</text>
</comment>
<evidence type="ECO:0000256" key="5">
    <source>
        <dbReference type="ARBA" id="ARBA00022692"/>
    </source>
</evidence>
<dbReference type="GO" id="GO:0005886">
    <property type="term" value="C:plasma membrane"/>
    <property type="evidence" value="ECO:0007669"/>
    <property type="project" value="UniProtKB-SubCell"/>
</dbReference>
<evidence type="ECO:0000256" key="4">
    <source>
        <dbReference type="ARBA" id="ARBA00022475"/>
    </source>
</evidence>
<accession>A2FPB3</accession>
<feature type="transmembrane region" description="Helical" evidence="9">
    <location>
        <begin position="103"/>
        <end position="130"/>
    </location>
</feature>
<gene>
    <name evidence="10" type="ORF">TVAG_338600</name>
</gene>
<keyword evidence="4" id="KW-1003">Cell membrane</keyword>
<feature type="compositionally biased region" description="Basic and acidic residues" evidence="8">
    <location>
        <begin position="279"/>
        <end position="302"/>
    </location>
</feature>
<dbReference type="InParanoid" id="A2FPB3"/>
<feature type="transmembrane region" description="Helical" evidence="9">
    <location>
        <begin position="247"/>
        <end position="268"/>
    </location>
</feature>
<feature type="transmembrane region" description="Helical" evidence="9">
    <location>
        <begin position="20"/>
        <end position="40"/>
    </location>
</feature>
<name>A2FPB3_TRIV3</name>